<evidence type="ECO:0000256" key="1">
    <source>
        <dbReference type="SAM" id="MobiDB-lite"/>
    </source>
</evidence>
<dbReference type="Proteomes" id="UP000245768">
    <property type="component" value="Unassembled WGS sequence"/>
</dbReference>
<protein>
    <submittedName>
        <fullName evidence="2">Uncharacterized protein</fullName>
    </submittedName>
</protein>
<dbReference type="InParanoid" id="A0A316YIS5"/>
<gene>
    <name evidence="2" type="ORF">FA10DRAFT_295199</name>
</gene>
<sequence>PLTLSFQEDPHFSPFLFRALHLCLEEARHRGQLLFNITLLYRPRSLLSTRRTRYKRIRSRFDCDTTAPMKKIPTSLLSVLTVLFSLQLLVTCAGVALEARGPASLTLIHGEIDARSVHLGSSVNGPTDADASLFSRDFLERGAEDNNARSQPNKMIKRACQASEKNCITKSSLDCKNHPWAFGCKSTDFGGFNHDGTPPSFKKPPTVSPNPPYKTPPSVKTPPPPGGPSYGEPNGNCGNCPYGYVWLGWSCVAWTPCVQGQCPPCTDGCGNCLLDLCFDHLMPPFCTGEQCGKDPLVNPYPKCNPGDKQCICALYKQCDTGGGGGGGGSSGKNPGCDEPWCQKCPNPRKKPTRPCPTIGEQDCAEADSSCVFTDDKSYVIDAENLIGCTETDSEGHGRVFLRGATTGRCKFSGGPLTVVCPNTDSQLYVLLDPDMDKSKNEYKKAGNKKVQAYWTSNEASKTQDKFSTVGSKKGTDLHVHCT</sequence>
<dbReference type="AlphaFoldDB" id="A0A316YIS5"/>
<keyword evidence="3" id="KW-1185">Reference proteome</keyword>
<name>A0A316YIS5_9BASI</name>
<feature type="non-terminal residue" evidence="2">
    <location>
        <position position="1"/>
    </location>
</feature>
<dbReference type="GeneID" id="37046376"/>
<evidence type="ECO:0000313" key="2">
    <source>
        <dbReference type="EMBL" id="PWN89327.1"/>
    </source>
</evidence>
<dbReference type="RefSeq" id="XP_025376525.1">
    <property type="nucleotide sequence ID" value="XM_025524460.1"/>
</dbReference>
<dbReference type="EMBL" id="KZ819637">
    <property type="protein sequence ID" value="PWN89327.1"/>
    <property type="molecule type" value="Genomic_DNA"/>
</dbReference>
<organism evidence="2 3">
    <name type="scientific">Acaromyces ingoldii</name>
    <dbReference type="NCBI Taxonomy" id="215250"/>
    <lineage>
        <taxon>Eukaryota</taxon>
        <taxon>Fungi</taxon>
        <taxon>Dikarya</taxon>
        <taxon>Basidiomycota</taxon>
        <taxon>Ustilaginomycotina</taxon>
        <taxon>Exobasidiomycetes</taxon>
        <taxon>Exobasidiales</taxon>
        <taxon>Cryptobasidiaceae</taxon>
        <taxon>Acaromyces</taxon>
    </lineage>
</organism>
<feature type="compositionally biased region" description="Pro residues" evidence="1">
    <location>
        <begin position="206"/>
        <end position="227"/>
    </location>
</feature>
<evidence type="ECO:0000313" key="3">
    <source>
        <dbReference type="Proteomes" id="UP000245768"/>
    </source>
</evidence>
<feature type="region of interest" description="Disordered" evidence="1">
    <location>
        <begin position="195"/>
        <end position="227"/>
    </location>
</feature>
<accession>A0A316YIS5</accession>
<reference evidence="2 3" key="1">
    <citation type="journal article" date="2018" name="Mol. Biol. Evol.">
        <title>Broad Genomic Sampling Reveals a Smut Pathogenic Ancestry of the Fungal Clade Ustilaginomycotina.</title>
        <authorList>
            <person name="Kijpornyongpan T."/>
            <person name="Mondo S.J."/>
            <person name="Barry K."/>
            <person name="Sandor L."/>
            <person name="Lee J."/>
            <person name="Lipzen A."/>
            <person name="Pangilinan J."/>
            <person name="LaButti K."/>
            <person name="Hainaut M."/>
            <person name="Henrissat B."/>
            <person name="Grigoriev I.V."/>
            <person name="Spatafora J.W."/>
            <person name="Aime M.C."/>
        </authorList>
    </citation>
    <scope>NUCLEOTIDE SEQUENCE [LARGE SCALE GENOMIC DNA]</scope>
    <source>
        <strain evidence="2 3">MCA 4198</strain>
    </source>
</reference>
<proteinExistence type="predicted"/>